<reference evidence="1" key="1">
    <citation type="journal article" date="2019" name="MBio">
        <title>Virus Genomes from Deep Sea Sediments Expand the Ocean Megavirome and Support Independent Origins of Viral Gigantism.</title>
        <authorList>
            <person name="Backstrom D."/>
            <person name="Yutin N."/>
            <person name="Jorgensen S.L."/>
            <person name="Dharamshi J."/>
            <person name="Homa F."/>
            <person name="Zaremba-Niedwiedzka K."/>
            <person name="Spang A."/>
            <person name="Wolf Y.I."/>
            <person name="Koonin E.V."/>
            <person name="Ettema T.J."/>
        </authorList>
    </citation>
    <scope>NUCLEOTIDE SEQUENCE</scope>
</reference>
<sequence length="70" mass="8016">MGQCFGKRSHFKDRDIYAQYADIREADSAPQARLTTERDVGSAKETLISNTNLNNYTEFPKISDRDSEEI</sequence>
<accession>A0A481YVW9</accession>
<protein>
    <submittedName>
        <fullName evidence="1">Uncharacterized protein</fullName>
    </submittedName>
</protein>
<dbReference type="EMBL" id="MK500345">
    <property type="protein sequence ID" value="QBK87170.1"/>
    <property type="molecule type" value="Genomic_DNA"/>
</dbReference>
<gene>
    <name evidence="1" type="ORF">LCMAC201_00720</name>
</gene>
<name>A0A481YVW9_9VIRU</name>
<evidence type="ECO:0000313" key="1">
    <source>
        <dbReference type="EMBL" id="QBK87170.1"/>
    </source>
</evidence>
<proteinExistence type="predicted"/>
<organism evidence="1">
    <name type="scientific">Marseillevirus LCMAC201</name>
    <dbReference type="NCBI Taxonomy" id="2506605"/>
    <lineage>
        <taxon>Viruses</taxon>
        <taxon>Varidnaviria</taxon>
        <taxon>Bamfordvirae</taxon>
        <taxon>Nucleocytoviricota</taxon>
        <taxon>Megaviricetes</taxon>
        <taxon>Pimascovirales</taxon>
        <taxon>Pimascovirales incertae sedis</taxon>
        <taxon>Marseilleviridae</taxon>
    </lineage>
</organism>